<keyword evidence="4" id="KW-1003">Cell membrane</keyword>
<organism evidence="17 18">
    <name type="scientific">Hornefia butyriciproducens</name>
    <dbReference type="NCBI Taxonomy" id="2652293"/>
    <lineage>
        <taxon>Bacteria</taxon>
        <taxon>Bacillati</taxon>
        <taxon>Bacillota</taxon>
        <taxon>Clostridia</taxon>
        <taxon>Peptostreptococcales</taxon>
        <taxon>Anaerovoracaceae</taxon>
        <taxon>Hornefia</taxon>
    </lineage>
</organism>
<dbReference type="InterPro" id="IPR036890">
    <property type="entry name" value="HATPase_C_sf"/>
</dbReference>
<dbReference type="EC" id="2.7.13.3" evidence="3"/>
<dbReference type="Pfam" id="PF00512">
    <property type="entry name" value="HisKA"/>
    <property type="match status" value="1"/>
</dbReference>
<dbReference type="CDD" id="cd18773">
    <property type="entry name" value="PDC1_HK_sensor"/>
    <property type="match status" value="1"/>
</dbReference>
<keyword evidence="11 14" id="KW-1133">Transmembrane helix</keyword>
<feature type="domain" description="HAMP" evidence="16">
    <location>
        <begin position="382"/>
        <end position="437"/>
    </location>
</feature>
<dbReference type="Gene3D" id="1.10.287.130">
    <property type="match status" value="1"/>
</dbReference>
<dbReference type="PROSITE" id="PS50885">
    <property type="entry name" value="HAMP"/>
    <property type="match status" value="1"/>
</dbReference>
<evidence type="ECO:0000256" key="5">
    <source>
        <dbReference type="ARBA" id="ARBA00022553"/>
    </source>
</evidence>
<evidence type="ECO:0000256" key="13">
    <source>
        <dbReference type="ARBA" id="ARBA00023136"/>
    </source>
</evidence>
<comment type="caution">
    <text evidence="17">The sequence shown here is derived from an EMBL/GenBank/DDBJ whole genome shotgun (WGS) entry which is preliminary data.</text>
</comment>
<dbReference type="Pfam" id="PF02518">
    <property type="entry name" value="HATPase_c"/>
    <property type="match status" value="1"/>
</dbReference>
<sequence length="764" mass="87164">MPMKLPEILCSLATRVIVIFLLCSILYLAIFITLSAWQTKNKSAQYNKNNLQEITKEKSQLISAGFTQIENDTTNMGIWYQKLYRQSGEETYSSLPDGYRMNQDGTITRLRDRSVNRTRQSAIYVAGTAKKSAALYRDIAISEQLDDAFAEVVKNKVVTWAYLVDKNNILRCSPYSDLKAQFETDHDQRHDPFYLDASEKNDPDRVAVWTKPYSDYLRTGWMITCSYPIYDEKDRFYGVVCIDLSLNKLMKRYFSDFSIGDTGRIYWLTKDGGIYYQSDMKDSDEQGEIFSKSIFEKGDVGSAKEKAMRKALKSGRGIYEYSERRQEKILFCSRVSDTDTVLLIEVNRSEIVPRNRIDLPTALILILVTILMSFIFLMWLRYNFSHPMNDLVKRANRISEGDYSLIRRAADESELREIRDLDRAFTTMNARIEEYTRSISKRNKEISTILETIEGTLLIVNRNGEVVVSSRESESVSPEIVMRELAKLRQDPHPQMDSEQIILGSEVYRNTYYPICGEGGELSEVVISSDKVTQSVLLEKEVQQMEKMAGIGQFAAAIVHELKNHLAVMKGAAYILKLEGVNKEEVGRIERAADEAEKVIYTLLDYSRDDDERMEMVHVGTFIRQILLLSNKTLIRQNIEVVENIDSSCYIHMGSPEALKVILQNIIINAIQAIGADGRIEIDCRRDGDNVAISVKDDGEPIPADLREKIFEPFYTTKEDGNGIGLWITRRLTDSLGGTVTATTDENSVTEFDIILPVNTPKDD</sequence>
<dbReference type="Pfam" id="PF02743">
    <property type="entry name" value="dCache_1"/>
    <property type="match status" value="1"/>
</dbReference>
<evidence type="ECO:0000256" key="3">
    <source>
        <dbReference type="ARBA" id="ARBA00012438"/>
    </source>
</evidence>
<evidence type="ECO:0000256" key="1">
    <source>
        <dbReference type="ARBA" id="ARBA00000085"/>
    </source>
</evidence>
<comment type="subcellular location">
    <subcellularLocation>
        <location evidence="2">Cell membrane</location>
        <topology evidence="2">Multi-pass membrane protein</topology>
    </subcellularLocation>
</comment>
<evidence type="ECO:0000259" key="15">
    <source>
        <dbReference type="PROSITE" id="PS50109"/>
    </source>
</evidence>
<dbReference type="InterPro" id="IPR005467">
    <property type="entry name" value="His_kinase_dom"/>
</dbReference>
<evidence type="ECO:0000256" key="11">
    <source>
        <dbReference type="ARBA" id="ARBA00022989"/>
    </source>
</evidence>
<dbReference type="InterPro" id="IPR003594">
    <property type="entry name" value="HATPase_dom"/>
</dbReference>
<dbReference type="GO" id="GO:0000155">
    <property type="term" value="F:phosphorelay sensor kinase activity"/>
    <property type="evidence" value="ECO:0007669"/>
    <property type="project" value="InterPro"/>
</dbReference>
<keyword evidence="8" id="KW-0547">Nucleotide-binding</keyword>
<dbReference type="PROSITE" id="PS50109">
    <property type="entry name" value="HIS_KIN"/>
    <property type="match status" value="1"/>
</dbReference>
<evidence type="ECO:0000256" key="14">
    <source>
        <dbReference type="SAM" id="Phobius"/>
    </source>
</evidence>
<evidence type="ECO:0000256" key="9">
    <source>
        <dbReference type="ARBA" id="ARBA00022777"/>
    </source>
</evidence>
<dbReference type="Gene3D" id="3.30.565.10">
    <property type="entry name" value="Histidine kinase-like ATPase, C-terminal domain"/>
    <property type="match status" value="1"/>
</dbReference>
<protein>
    <recommendedName>
        <fullName evidence="3">histidine kinase</fullName>
        <ecNumber evidence="3">2.7.13.3</ecNumber>
    </recommendedName>
</protein>
<evidence type="ECO:0000256" key="7">
    <source>
        <dbReference type="ARBA" id="ARBA00022692"/>
    </source>
</evidence>
<dbReference type="PANTHER" id="PTHR45528">
    <property type="entry name" value="SENSOR HISTIDINE KINASE CPXA"/>
    <property type="match status" value="1"/>
</dbReference>
<dbReference type="SUPFAM" id="SSF103190">
    <property type="entry name" value="Sensory domain-like"/>
    <property type="match status" value="1"/>
</dbReference>
<feature type="transmembrane region" description="Helical" evidence="14">
    <location>
        <begin position="359"/>
        <end position="380"/>
    </location>
</feature>
<dbReference type="SUPFAM" id="SSF47384">
    <property type="entry name" value="Homodimeric domain of signal transducing histidine kinase"/>
    <property type="match status" value="1"/>
</dbReference>
<evidence type="ECO:0000256" key="10">
    <source>
        <dbReference type="ARBA" id="ARBA00022840"/>
    </source>
</evidence>
<feature type="transmembrane region" description="Helical" evidence="14">
    <location>
        <begin position="12"/>
        <end position="37"/>
    </location>
</feature>
<dbReference type="SMART" id="SM00388">
    <property type="entry name" value="HisKA"/>
    <property type="match status" value="1"/>
</dbReference>
<keyword evidence="5" id="KW-0597">Phosphoprotein</keyword>
<keyword evidence="9" id="KW-0418">Kinase</keyword>
<dbReference type="Proteomes" id="UP000474676">
    <property type="component" value="Unassembled WGS sequence"/>
</dbReference>
<feature type="domain" description="Histidine kinase" evidence="15">
    <location>
        <begin position="557"/>
        <end position="760"/>
    </location>
</feature>
<dbReference type="InterPro" id="IPR036097">
    <property type="entry name" value="HisK_dim/P_sf"/>
</dbReference>
<dbReference type="CDD" id="cd00082">
    <property type="entry name" value="HisKA"/>
    <property type="match status" value="1"/>
</dbReference>
<dbReference type="GO" id="GO:0005524">
    <property type="term" value="F:ATP binding"/>
    <property type="evidence" value="ECO:0007669"/>
    <property type="project" value="UniProtKB-KW"/>
</dbReference>
<evidence type="ECO:0000313" key="17">
    <source>
        <dbReference type="EMBL" id="MST52724.1"/>
    </source>
</evidence>
<keyword evidence="7 14" id="KW-0812">Transmembrane</keyword>
<gene>
    <name evidence="17" type="ORF">FYJ64_10485</name>
</gene>
<evidence type="ECO:0000256" key="6">
    <source>
        <dbReference type="ARBA" id="ARBA00022679"/>
    </source>
</evidence>
<evidence type="ECO:0000256" key="12">
    <source>
        <dbReference type="ARBA" id="ARBA00023012"/>
    </source>
</evidence>
<keyword evidence="18" id="KW-1185">Reference proteome</keyword>
<proteinExistence type="predicted"/>
<name>A0A6L5Y7L3_9FIRM</name>
<keyword evidence="12" id="KW-0902">Two-component regulatory system</keyword>
<dbReference type="GO" id="GO:0005886">
    <property type="term" value="C:plasma membrane"/>
    <property type="evidence" value="ECO:0007669"/>
    <property type="project" value="UniProtKB-SubCell"/>
</dbReference>
<dbReference type="SUPFAM" id="SSF55874">
    <property type="entry name" value="ATPase domain of HSP90 chaperone/DNA topoisomerase II/histidine kinase"/>
    <property type="match status" value="1"/>
</dbReference>
<dbReference type="Gene3D" id="3.30.450.20">
    <property type="entry name" value="PAS domain"/>
    <property type="match status" value="2"/>
</dbReference>
<dbReference type="InterPro" id="IPR003660">
    <property type="entry name" value="HAMP_dom"/>
</dbReference>
<dbReference type="SMART" id="SM00387">
    <property type="entry name" value="HATPase_c"/>
    <property type="match status" value="1"/>
</dbReference>
<evidence type="ECO:0000313" key="18">
    <source>
        <dbReference type="Proteomes" id="UP000474676"/>
    </source>
</evidence>
<dbReference type="AlphaFoldDB" id="A0A6L5Y7L3"/>
<evidence type="ECO:0000256" key="2">
    <source>
        <dbReference type="ARBA" id="ARBA00004651"/>
    </source>
</evidence>
<keyword evidence="10" id="KW-0067">ATP-binding</keyword>
<dbReference type="InterPro" id="IPR033479">
    <property type="entry name" value="dCache_1"/>
</dbReference>
<reference evidence="17 18" key="1">
    <citation type="submission" date="2019-08" db="EMBL/GenBank/DDBJ databases">
        <title>In-depth cultivation of the pig gut microbiome towards novel bacterial diversity and tailored functional studies.</title>
        <authorList>
            <person name="Wylensek D."/>
            <person name="Hitch T.C.A."/>
            <person name="Clavel T."/>
        </authorList>
    </citation>
    <scope>NUCLEOTIDE SEQUENCE [LARGE SCALE GENOMIC DNA]</scope>
    <source>
        <strain evidence="17 18">WCA-MUC-591-APC-3H</strain>
    </source>
</reference>
<comment type="catalytic activity">
    <reaction evidence="1">
        <text>ATP + protein L-histidine = ADP + protein N-phospho-L-histidine.</text>
        <dbReference type="EC" id="2.7.13.3"/>
    </reaction>
</comment>
<dbReference type="InterPro" id="IPR050398">
    <property type="entry name" value="HssS/ArlS-like"/>
</dbReference>
<dbReference type="InterPro" id="IPR003661">
    <property type="entry name" value="HisK_dim/P_dom"/>
</dbReference>
<dbReference type="InterPro" id="IPR004358">
    <property type="entry name" value="Sig_transdc_His_kin-like_C"/>
</dbReference>
<evidence type="ECO:0000259" key="16">
    <source>
        <dbReference type="PROSITE" id="PS50885"/>
    </source>
</evidence>
<dbReference type="EMBL" id="VUMZ01000013">
    <property type="protein sequence ID" value="MST52724.1"/>
    <property type="molecule type" value="Genomic_DNA"/>
</dbReference>
<keyword evidence="13 14" id="KW-0472">Membrane</keyword>
<dbReference type="InterPro" id="IPR029151">
    <property type="entry name" value="Sensor-like_sf"/>
</dbReference>
<accession>A0A6L5Y7L3</accession>
<keyword evidence="6" id="KW-0808">Transferase</keyword>
<evidence type="ECO:0000256" key="4">
    <source>
        <dbReference type="ARBA" id="ARBA00022475"/>
    </source>
</evidence>
<dbReference type="CDD" id="cd00075">
    <property type="entry name" value="HATPase"/>
    <property type="match status" value="1"/>
</dbReference>
<dbReference type="PANTHER" id="PTHR45528:SF1">
    <property type="entry name" value="SENSOR HISTIDINE KINASE CPXA"/>
    <property type="match status" value="1"/>
</dbReference>
<dbReference type="Gene3D" id="6.10.340.10">
    <property type="match status" value="1"/>
</dbReference>
<evidence type="ECO:0000256" key="8">
    <source>
        <dbReference type="ARBA" id="ARBA00022741"/>
    </source>
</evidence>
<dbReference type="PRINTS" id="PR00344">
    <property type="entry name" value="BCTRLSENSOR"/>
</dbReference>